<organism evidence="1 2">
    <name type="scientific">Paenibacillus aceti</name>
    <dbReference type="NCBI Taxonomy" id="1820010"/>
    <lineage>
        <taxon>Bacteria</taxon>
        <taxon>Bacillati</taxon>
        <taxon>Bacillota</taxon>
        <taxon>Bacilli</taxon>
        <taxon>Bacillales</taxon>
        <taxon>Paenibacillaceae</taxon>
        <taxon>Paenibacillus</taxon>
    </lineage>
</organism>
<dbReference type="Proteomes" id="UP000608420">
    <property type="component" value="Unassembled WGS sequence"/>
</dbReference>
<dbReference type="InterPro" id="IPR025681">
    <property type="entry name" value="COOH-NH2_lig"/>
</dbReference>
<dbReference type="Pfam" id="PF14395">
    <property type="entry name" value="COOH-NH2_lig"/>
    <property type="match status" value="1"/>
</dbReference>
<reference evidence="2" key="1">
    <citation type="journal article" date="2019" name="Int. J. Syst. Evol. Microbiol.">
        <title>The Global Catalogue of Microorganisms (GCM) 10K type strain sequencing project: providing services to taxonomists for standard genome sequencing and annotation.</title>
        <authorList>
            <consortium name="The Broad Institute Genomics Platform"/>
            <consortium name="The Broad Institute Genome Sequencing Center for Infectious Disease"/>
            <person name="Wu L."/>
            <person name="Ma J."/>
        </authorList>
    </citation>
    <scope>NUCLEOTIDE SEQUENCE [LARGE SCALE GENOMIC DNA]</scope>
    <source>
        <strain evidence="2">CGMCC 1.15420</strain>
    </source>
</reference>
<keyword evidence="2" id="KW-1185">Reference proteome</keyword>
<evidence type="ECO:0008006" key="3">
    <source>
        <dbReference type="Google" id="ProtNLM"/>
    </source>
</evidence>
<dbReference type="EMBL" id="BMIW01000035">
    <property type="protein sequence ID" value="GGG13184.1"/>
    <property type="molecule type" value="Genomic_DNA"/>
</dbReference>
<accession>A0ABQ1W605</accession>
<dbReference type="RefSeq" id="WP_120462161.1">
    <property type="nucleotide sequence ID" value="NZ_BMIW01000035.1"/>
</dbReference>
<evidence type="ECO:0000313" key="1">
    <source>
        <dbReference type="EMBL" id="GGG13184.1"/>
    </source>
</evidence>
<gene>
    <name evidence="1" type="ORF">GCM10010913_38730</name>
</gene>
<comment type="caution">
    <text evidence="1">The sequence shown here is derived from an EMBL/GenBank/DDBJ whole genome shotgun (WGS) entry which is preliminary data.</text>
</comment>
<protein>
    <recommendedName>
        <fullName evidence="3">Phage phiEco32-like COOH.NH2 ligase-type 2</fullName>
    </recommendedName>
</protein>
<sequence>MSQSSGSSPDSGPNLEKSQVLRIFVPTGVIAQLLYNQLRLTAVPYRVLQAPAANNVRTNRSDQEATLIGIVYGLPEALLAEKVTEYHINDGLERYLKLTPTECEQRLTTAGLLASLSPSRQARHRVYKRRFKVSVFHLRALRAIPLGQSGIISSPGVEPEQGTPLWRRLGKAAIRALYALGLDMGEVIIAAGEEGMYTIEGVSPTPDFSDRATAELYAMAMAEQLDELVQFPGERSEAVIGMDPEFLLFNRHTGKVVPASRFLSHHGEAGCDVLRYQGRRLMPLAELRPAPGRNPDEIVRHLLHAFRTADSHIHDRELLWQAGGMPQRGFPLGGHLHFSGVPLTSELLRILDNYLALPVFMLEDSSSFRRRPRYGFLGDFRLKSYGGFEYRTLPSFLISPLVTKGVVALAMLIAEEPACFKRRPLQREEIYHAFYKGQPELIRPSLPPLLSDIRQAKAYGYYEKYLAPFLTAIESGNTWDESADIRRPWKIRNYS</sequence>
<proteinExistence type="predicted"/>
<name>A0ABQ1W605_9BACL</name>
<evidence type="ECO:0000313" key="2">
    <source>
        <dbReference type="Proteomes" id="UP000608420"/>
    </source>
</evidence>